<name>A0AAN6UBP0_9PEZI</name>
<dbReference type="Gene3D" id="2.60.120.650">
    <property type="entry name" value="Cupin"/>
    <property type="match status" value="1"/>
</dbReference>
<reference evidence="4" key="1">
    <citation type="journal article" date="2023" name="Mol. Phylogenet. Evol.">
        <title>Genome-scale phylogeny and comparative genomics of the fungal order Sordariales.</title>
        <authorList>
            <person name="Hensen N."/>
            <person name="Bonometti L."/>
            <person name="Westerberg I."/>
            <person name="Brannstrom I.O."/>
            <person name="Guillou S."/>
            <person name="Cros-Aarteil S."/>
            <person name="Calhoun S."/>
            <person name="Haridas S."/>
            <person name="Kuo A."/>
            <person name="Mondo S."/>
            <person name="Pangilinan J."/>
            <person name="Riley R."/>
            <person name="LaButti K."/>
            <person name="Andreopoulos B."/>
            <person name="Lipzen A."/>
            <person name="Chen C."/>
            <person name="Yan M."/>
            <person name="Daum C."/>
            <person name="Ng V."/>
            <person name="Clum A."/>
            <person name="Steindorff A."/>
            <person name="Ohm R.A."/>
            <person name="Martin F."/>
            <person name="Silar P."/>
            <person name="Natvig D.O."/>
            <person name="Lalanne C."/>
            <person name="Gautier V."/>
            <person name="Ament-Velasquez S.L."/>
            <person name="Kruys A."/>
            <person name="Hutchinson M.I."/>
            <person name="Powell A.J."/>
            <person name="Barry K."/>
            <person name="Miller A.N."/>
            <person name="Grigoriev I.V."/>
            <person name="Debuchy R."/>
            <person name="Gladieux P."/>
            <person name="Hiltunen Thoren M."/>
            <person name="Johannesson H."/>
        </authorList>
    </citation>
    <scope>NUCLEOTIDE SEQUENCE</scope>
    <source>
        <strain evidence="4">CBS 123565</strain>
    </source>
</reference>
<feature type="chain" id="PRO_5042948069" evidence="2">
    <location>
        <begin position="18"/>
        <end position="590"/>
    </location>
</feature>
<sequence length="590" mass="64292">MAAWAALLGAGCSRVAGSWELGVAGWAALSGAGYGRVAGSWVWPGGPRCREPGTAALPGAGCGRVGRVAGSWAHCLSAVEQIDFECTATPENDGVAFTAGLADCGEPLVQLLGRQASILRKFCDGHRDESVVVPRPGPGTEKAKALVRRRLDDLIAAAYARFYAYPFKDLPRCWRQLYTDASILKFVLLYMSWSDVGARAVEHGSDTAEKELDDMIKTLDLALILAGAAGDRRGRQWVDKAFALLERVWQMSAAHSPTAATTDERPSKRARTADEPNPSPWQDTPSFSRHEPFTPPVKHPVQRVHDISFDDFQSYMTPPQKDKTHPGPLPLVITGLTDAWPARTTHPWNKPAYLLARTLNGRRLVPIELGRSYVDAGWSQQLVPFGAFLTTHITTTTNPPFPPDATPPQQTGYLAQHPLLTHLPSLRADMRIPDLCHTAPPGHPTDPSQDQPPLGDGDGEGPRLNAWLGPPGTITPLHTDPYHNLLAQVVGRKYVRLYAPWVGAARMRARGREGGVEMGNTSLVDVGVVEGWDVGDDGDGEGEGEGEGEFEEVEYLDCVLAEGDVLYIPIGWWHYVRGLSVSFSVSFWWN</sequence>
<dbReference type="InterPro" id="IPR041667">
    <property type="entry name" value="Cupin_8"/>
</dbReference>
<reference evidence="4" key="2">
    <citation type="submission" date="2023-05" db="EMBL/GenBank/DDBJ databases">
        <authorList>
            <consortium name="Lawrence Berkeley National Laboratory"/>
            <person name="Steindorff A."/>
            <person name="Hensen N."/>
            <person name="Bonometti L."/>
            <person name="Westerberg I."/>
            <person name="Brannstrom I.O."/>
            <person name="Guillou S."/>
            <person name="Cros-Aarteil S."/>
            <person name="Calhoun S."/>
            <person name="Haridas S."/>
            <person name="Kuo A."/>
            <person name="Mondo S."/>
            <person name="Pangilinan J."/>
            <person name="Riley R."/>
            <person name="Labutti K."/>
            <person name="Andreopoulos B."/>
            <person name="Lipzen A."/>
            <person name="Chen C."/>
            <person name="Yanf M."/>
            <person name="Daum C."/>
            <person name="Ng V."/>
            <person name="Clum A."/>
            <person name="Ohm R."/>
            <person name="Martin F."/>
            <person name="Silar P."/>
            <person name="Natvig D."/>
            <person name="Lalanne C."/>
            <person name="Gautier V."/>
            <person name="Ament-Velasquez S.L."/>
            <person name="Kruys A."/>
            <person name="Hutchinson M.I."/>
            <person name="Powell A.J."/>
            <person name="Barry K."/>
            <person name="Miller A.N."/>
            <person name="Grigoriev I.V."/>
            <person name="Debuchy R."/>
            <person name="Gladieux P."/>
            <person name="Thoren M.H."/>
            <person name="Johannesson H."/>
        </authorList>
    </citation>
    <scope>NUCLEOTIDE SEQUENCE</scope>
    <source>
        <strain evidence="4">CBS 123565</strain>
    </source>
</reference>
<evidence type="ECO:0000313" key="5">
    <source>
        <dbReference type="Proteomes" id="UP001304895"/>
    </source>
</evidence>
<dbReference type="EMBL" id="MU853445">
    <property type="protein sequence ID" value="KAK4130023.1"/>
    <property type="molecule type" value="Genomic_DNA"/>
</dbReference>
<dbReference type="SUPFAM" id="SSF51197">
    <property type="entry name" value="Clavaminate synthase-like"/>
    <property type="match status" value="1"/>
</dbReference>
<proteinExistence type="predicted"/>
<evidence type="ECO:0000259" key="3">
    <source>
        <dbReference type="PROSITE" id="PS51184"/>
    </source>
</evidence>
<comment type="caution">
    <text evidence="4">The sequence shown here is derived from an EMBL/GenBank/DDBJ whole genome shotgun (WGS) entry which is preliminary data.</text>
</comment>
<dbReference type="Proteomes" id="UP001304895">
    <property type="component" value="Unassembled WGS sequence"/>
</dbReference>
<keyword evidence="5" id="KW-1185">Reference proteome</keyword>
<keyword evidence="2" id="KW-0732">Signal</keyword>
<dbReference type="InterPro" id="IPR003347">
    <property type="entry name" value="JmjC_dom"/>
</dbReference>
<protein>
    <submittedName>
        <fullName evidence="4">Clavaminate synthase-like protein</fullName>
    </submittedName>
</protein>
<gene>
    <name evidence="4" type="ORF">BT67DRAFT_452763</name>
</gene>
<dbReference type="Pfam" id="PF13621">
    <property type="entry name" value="Cupin_8"/>
    <property type="match status" value="1"/>
</dbReference>
<feature type="region of interest" description="Disordered" evidence="1">
    <location>
        <begin position="433"/>
        <end position="467"/>
    </location>
</feature>
<feature type="compositionally biased region" description="Basic and acidic residues" evidence="1">
    <location>
        <begin position="262"/>
        <end position="274"/>
    </location>
</feature>
<dbReference type="SMART" id="SM00558">
    <property type="entry name" value="JmjC"/>
    <property type="match status" value="1"/>
</dbReference>
<evidence type="ECO:0000313" key="4">
    <source>
        <dbReference type="EMBL" id="KAK4130023.1"/>
    </source>
</evidence>
<organism evidence="4 5">
    <name type="scientific">Trichocladium antarcticum</name>
    <dbReference type="NCBI Taxonomy" id="1450529"/>
    <lineage>
        <taxon>Eukaryota</taxon>
        <taxon>Fungi</taxon>
        <taxon>Dikarya</taxon>
        <taxon>Ascomycota</taxon>
        <taxon>Pezizomycotina</taxon>
        <taxon>Sordariomycetes</taxon>
        <taxon>Sordariomycetidae</taxon>
        <taxon>Sordariales</taxon>
        <taxon>Chaetomiaceae</taxon>
        <taxon>Trichocladium</taxon>
    </lineage>
</organism>
<dbReference type="PANTHER" id="PTHR12461:SF101">
    <property type="entry name" value="TRNA WYBUTOSINE-SYNTHESIZING PROTEIN 4"/>
    <property type="match status" value="1"/>
</dbReference>
<dbReference type="PANTHER" id="PTHR12461">
    <property type="entry name" value="HYPOXIA-INDUCIBLE FACTOR 1 ALPHA INHIBITOR-RELATED"/>
    <property type="match status" value="1"/>
</dbReference>
<dbReference type="PROSITE" id="PS51184">
    <property type="entry name" value="JMJC"/>
    <property type="match status" value="1"/>
</dbReference>
<evidence type="ECO:0000256" key="1">
    <source>
        <dbReference type="SAM" id="MobiDB-lite"/>
    </source>
</evidence>
<evidence type="ECO:0000256" key="2">
    <source>
        <dbReference type="SAM" id="SignalP"/>
    </source>
</evidence>
<feature type="region of interest" description="Disordered" evidence="1">
    <location>
        <begin position="255"/>
        <end position="300"/>
    </location>
</feature>
<feature type="domain" description="JmjC" evidence="3">
    <location>
        <begin position="428"/>
        <end position="590"/>
    </location>
</feature>
<feature type="signal peptide" evidence="2">
    <location>
        <begin position="1"/>
        <end position="17"/>
    </location>
</feature>
<dbReference type="AlphaFoldDB" id="A0AAN6UBP0"/>
<accession>A0AAN6UBP0</accession>